<dbReference type="PROSITE" id="PS51257">
    <property type="entry name" value="PROKAR_LIPOPROTEIN"/>
    <property type="match status" value="1"/>
</dbReference>
<evidence type="ECO:0000313" key="1">
    <source>
        <dbReference type="EMBL" id="CUU05947.1"/>
    </source>
</evidence>
<evidence type="ECO:0000313" key="2">
    <source>
        <dbReference type="Proteomes" id="UP000320623"/>
    </source>
</evidence>
<sequence length="279" mass="32683">MRFKFFLPLIFFLLSGCAYFLSEYHEESPTPKVQTLTVKETLAVVLKDSIKIGVKILTPAEIRRISAGKSYDKKDFEKILKDEYINYAQDDNAEILSAYNEYIHLQEYGNYYDAFGNPIAPRNVPSPFEDDFGKIPYIVFDVVIENLRSDKIEIKPSSAVLLDDKRNQYRSLEIDDIIQAETVPYPMRYITPYTIYDPFWAGHLLTSQRRIELNKKLLRDILLRDEKIYPGVIRRGLIVFKKPTEKVRWLLLVIPEVSIYQENAKVKAIDFKFEFVNEN</sequence>
<dbReference type="STRING" id="1643428.GCA_001442855_01344"/>
<organism evidence="1 2">
    <name type="scientific">Candidatus Thermokryptus mobilis</name>
    <dbReference type="NCBI Taxonomy" id="1643428"/>
    <lineage>
        <taxon>Bacteria</taxon>
        <taxon>Pseudomonadati</taxon>
        <taxon>Candidatus Kryptoniota</taxon>
        <taxon>Candidatus Thermokryptus</taxon>
    </lineage>
</organism>
<proteinExistence type="predicted"/>
<name>A0A0S4N518_9BACT</name>
<gene>
    <name evidence="1" type="ORF">JGI1_01372</name>
</gene>
<dbReference type="RefSeq" id="WP_140945114.1">
    <property type="nucleotide sequence ID" value="NZ_FAOO01000008.1"/>
</dbReference>
<keyword evidence="2" id="KW-1185">Reference proteome</keyword>
<reference evidence="2" key="1">
    <citation type="submission" date="2015-11" db="EMBL/GenBank/DDBJ databases">
        <authorList>
            <person name="Varghese N."/>
        </authorList>
    </citation>
    <scope>NUCLEOTIDE SEQUENCE [LARGE SCALE GENOMIC DNA]</scope>
</reference>
<dbReference type="EMBL" id="FAOO01000008">
    <property type="protein sequence ID" value="CUU05947.1"/>
    <property type="molecule type" value="Genomic_DNA"/>
</dbReference>
<protein>
    <submittedName>
        <fullName evidence="1">Uncharacterized protein</fullName>
    </submittedName>
</protein>
<accession>A0A0S4N518</accession>
<dbReference type="OrthoDB" id="9808848at2"/>
<dbReference type="AlphaFoldDB" id="A0A0S4N518"/>
<dbReference type="Proteomes" id="UP000320623">
    <property type="component" value="Unassembled WGS sequence"/>
</dbReference>